<comment type="caution">
    <text evidence="2">The sequence shown here is derived from an EMBL/GenBank/DDBJ whole genome shotgun (WGS) entry which is preliminary data.</text>
</comment>
<proteinExistence type="predicted"/>
<keyword evidence="1" id="KW-1133">Transmembrane helix</keyword>
<keyword evidence="1" id="KW-0812">Transmembrane</keyword>
<feature type="non-terminal residue" evidence="2">
    <location>
        <position position="1"/>
    </location>
</feature>
<dbReference type="AlphaFoldDB" id="A0ABD0K8X5"/>
<feature type="non-terminal residue" evidence="2">
    <location>
        <position position="244"/>
    </location>
</feature>
<evidence type="ECO:0000313" key="3">
    <source>
        <dbReference type="Proteomes" id="UP001519460"/>
    </source>
</evidence>
<gene>
    <name evidence="2" type="ORF">BaRGS_00025238</name>
</gene>
<dbReference type="EMBL" id="JACVVK020000225">
    <property type="protein sequence ID" value="KAK7483564.1"/>
    <property type="molecule type" value="Genomic_DNA"/>
</dbReference>
<sequence length="244" mass="26517">PACKVSQGSSPAVSRAGKFCEQFCLEEREDPQNQCHSVNTKRSSVMAMILFPCSLCLLVFAFVRASASADIEWATDSLPDGATVKACIGETVEFQWAFSMQPDDTMSIVIVEWFQIKDGVERFLAASTSGQFLLSSGHFFRSSATGLNLVFLPNAGLRVSNHTWQDFGRYLVKVHVAMDGALLLSGSRSAVLSPPDAPVLVTDRLVAKLLPRPTLNVTSGEIQLQLSCGEFANVGSRPVSIVWR</sequence>
<evidence type="ECO:0000256" key="1">
    <source>
        <dbReference type="SAM" id="Phobius"/>
    </source>
</evidence>
<protein>
    <submittedName>
        <fullName evidence="2">Uncharacterized protein</fullName>
    </submittedName>
</protein>
<keyword evidence="3" id="KW-1185">Reference proteome</keyword>
<reference evidence="2 3" key="1">
    <citation type="journal article" date="2023" name="Sci. Data">
        <title>Genome assembly of the Korean intertidal mud-creeper Batillaria attramentaria.</title>
        <authorList>
            <person name="Patra A.K."/>
            <person name="Ho P.T."/>
            <person name="Jun S."/>
            <person name="Lee S.J."/>
            <person name="Kim Y."/>
            <person name="Won Y.J."/>
        </authorList>
    </citation>
    <scope>NUCLEOTIDE SEQUENCE [LARGE SCALE GENOMIC DNA]</scope>
    <source>
        <strain evidence="2">Wonlab-2016</strain>
    </source>
</reference>
<organism evidence="2 3">
    <name type="scientific">Batillaria attramentaria</name>
    <dbReference type="NCBI Taxonomy" id="370345"/>
    <lineage>
        <taxon>Eukaryota</taxon>
        <taxon>Metazoa</taxon>
        <taxon>Spiralia</taxon>
        <taxon>Lophotrochozoa</taxon>
        <taxon>Mollusca</taxon>
        <taxon>Gastropoda</taxon>
        <taxon>Caenogastropoda</taxon>
        <taxon>Sorbeoconcha</taxon>
        <taxon>Cerithioidea</taxon>
        <taxon>Batillariidae</taxon>
        <taxon>Batillaria</taxon>
    </lineage>
</organism>
<dbReference type="Proteomes" id="UP001519460">
    <property type="component" value="Unassembled WGS sequence"/>
</dbReference>
<feature type="transmembrane region" description="Helical" evidence="1">
    <location>
        <begin position="45"/>
        <end position="63"/>
    </location>
</feature>
<accession>A0ABD0K8X5</accession>
<evidence type="ECO:0000313" key="2">
    <source>
        <dbReference type="EMBL" id="KAK7483564.1"/>
    </source>
</evidence>
<keyword evidence="1" id="KW-0472">Membrane</keyword>
<name>A0ABD0K8X5_9CAEN</name>